<dbReference type="HOGENOM" id="CLU_443440_0_0_1"/>
<dbReference type="GeneID" id="6006441"/>
<dbReference type="STRING" id="240176.A8N4Z1"/>
<accession>A8N4Z1</accession>
<keyword evidence="1" id="KW-0677">Repeat</keyword>
<dbReference type="SUPFAM" id="SSF52540">
    <property type="entry name" value="P-loop containing nucleoside triphosphate hydrolases"/>
    <property type="match status" value="1"/>
</dbReference>
<gene>
    <name evidence="4" type="ORF">CC1G_04691</name>
</gene>
<feature type="compositionally biased region" description="Low complexity" evidence="2">
    <location>
        <begin position="560"/>
        <end position="571"/>
    </location>
</feature>
<feature type="region of interest" description="Disordered" evidence="2">
    <location>
        <begin position="553"/>
        <end position="616"/>
    </location>
</feature>
<feature type="domain" description="Nephrocystin 3-like N-terminal" evidence="3">
    <location>
        <begin position="338"/>
        <end position="508"/>
    </location>
</feature>
<proteinExistence type="predicted"/>
<protein>
    <recommendedName>
        <fullName evidence="3">Nephrocystin 3-like N-terminal domain-containing protein</fullName>
    </recommendedName>
</protein>
<dbReference type="EMBL" id="AACS02000003">
    <property type="protein sequence ID" value="EAU91924.2"/>
    <property type="molecule type" value="Genomic_DNA"/>
</dbReference>
<dbReference type="KEGG" id="cci:CC1G_04691"/>
<feature type="compositionally biased region" description="Basic and acidic residues" evidence="2">
    <location>
        <begin position="606"/>
        <end position="616"/>
    </location>
</feature>
<dbReference type="InterPro" id="IPR056884">
    <property type="entry name" value="NPHP3-like_N"/>
</dbReference>
<dbReference type="AlphaFoldDB" id="A8N4Z1"/>
<dbReference type="InParanoid" id="A8N4Z1"/>
<comment type="caution">
    <text evidence="4">The sequence shown here is derived from an EMBL/GenBank/DDBJ whole genome shotgun (WGS) entry which is preliminary data.</text>
</comment>
<evidence type="ECO:0000256" key="1">
    <source>
        <dbReference type="ARBA" id="ARBA00022737"/>
    </source>
</evidence>
<dbReference type="Pfam" id="PF24883">
    <property type="entry name" value="NPHP3_N"/>
    <property type="match status" value="1"/>
</dbReference>
<evidence type="ECO:0000313" key="5">
    <source>
        <dbReference type="Proteomes" id="UP000001861"/>
    </source>
</evidence>
<reference evidence="4 5" key="1">
    <citation type="journal article" date="2010" name="Proc. Natl. Acad. Sci. U.S.A.">
        <title>Insights into evolution of multicellular fungi from the assembled chromosomes of the mushroom Coprinopsis cinerea (Coprinus cinereus).</title>
        <authorList>
            <person name="Stajich J.E."/>
            <person name="Wilke S.K."/>
            <person name="Ahren D."/>
            <person name="Au C.H."/>
            <person name="Birren B.W."/>
            <person name="Borodovsky M."/>
            <person name="Burns C."/>
            <person name="Canback B."/>
            <person name="Casselton L.A."/>
            <person name="Cheng C.K."/>
            <person name="Deng J."/>
            <person name="Dietrich F.S."/>
            <person name="Fargo D.C."/>
            <person name="Farman M.L."/>
            <person name="Gathman A.C."/>
            <person name="Goldberg J."/>
            <person name="Guigo R."/>
            <person name="Hoegger P.J."/>
            <person name="Hooker J.B."/>
            <person name="Huggins A."/>
            <person name="James T.Y."/>
            <person name="Kamada T."/>
            <person name="Kilaru S."/>
            <person name="Kodira C."/>
            <person name="Kues U."/>
            <person name="Kupfer D."/>
            <person name="Kwan H.S."/>
            <person name="Lomsadze A."/>
            <person name="Li W."/>
            <person name="Lilly W.W."/>
            <person name="Ma L.J."/>
            <person name="Mackey A.J."/>
            <person name="Manning G."/>
            <person name="Martin F."/>
            <person name="Muraguchi H."/>
            <person name="Natvig D.O."/>
            <person name="Palmerini H."/>
            <person name="Ramesh M.A."/>
            <person name="Rehmeyer C.J."/>
            <person name="Roe B.A."/>
            <person name="Shenoy N."/>
            <person name="Stanke M."/>
            <person name="Ter-Hovhannisyan V."/>
            <person name="Tunlid A."/>
            <person name="Velagapudi R."/>
            <person name="Vision T.J."/>
            <person name="Zeng Q."/>
            <person name="Zolan M.E."/>
            <person name="Pukkila P.J."/>
        </authorList>
    </citation>
    <scope>NUCLEOTIDE SEQUENCE [LARGE SCALE GENOMIC DNA]</scope>
    <source>
        <strain evidence="5">Okayama-7 / 130 / ATCC MYA-4618 / FGSC 9003</strain>
    </source>
</reference>
<dbReference type="Proteomes" id="UP000001861">
    <property type="component" value="Unassembled WGS sequence"/>
</dbReference>
<dbReference type="RefSeq" id="XP_001830002.2">
    <property type="nucleotide sequence ID" value="XM_001829950.2"/>
</dbReference>
<evidence type="ECO:0000313" key="4">
    <source>
        <dbReference type="EMBL" id="EAU91924.2"/>
    </source>
</evidence>
<dbReference type="InterPro" id="IPR027417">
    <property type="entry name" value="P-loop_NTPase"/>
</dbReference>
<sequence length="616" mass="66822">MSRRGSNIQFKFRKALNLRRKNGDAPNAAVYAKYITDETGKKGKTDRTALRKSHNPVWDENINMNMQRDSKVSMDTKVTFIVVDLPNPLLPLSYTKIARSKPYTVSELLSLRDAKEASKEGEEGFAVALDQDVVASTTQTNQQPPTLILSLQDFWSVDDKKKFHEQVKAQWKTRNQQDLNVEIDNLRREFMALSADLPTGINEKTIVDIALGALSLLVNVGSLPEIHEDRTVVSLISAQCDSFKKIREKGPHHSPDTVIKLYGQICSKIIASLRSLSYLTANGLKLASQPDITTKLRPLSDMDAPQLGTGQAKNATSASNATQLVASWTLGVPMIEAPRVLWLYGGENTGKSVFAGRIVEAFEGLDAGSPAYFSFSGPPDGESDKANEGVHGLHTMVATLAFQLAAYNEGLESGISNTVKHCPALEGMSFEDAFKRLVLDPLSMASNAQQHENADGKSRSTSSRKNAIIIILDDIEQCTPQDLDKLLKALVESLDNLPKNVKILLLSRDVSSIREALEGHRLASSCEFTSQGGEGTPMSPIFSPVRLSFGLNSNGNGEGSMSRSSSIKWSSNEPLRKDSGGGSKGKRRSGGSVTSLGGISELEIGDPGKVEGTKSS</sequence>
<name>A8N4Z1_COPC7</name>
<keyword evidence="5" id="KW-1185">Reference proteome</keyword>
<dbReference type="VEuPathDB" id="FungiDB:CC1G_04691"/>
<dbReference type="OrthoDB" id="3048642at2759"/>
<evidence type="ECO:0000256" key="2">
    <source>
        <dbReference type="SAM" id="MobiDB-lite"/>
    </source>
</evidence>
<evidence type="ECO:0000259" key="3">
    <source>
        <dbReference type="Pfam" id="PF24883"/>
    </source>
</evidence>
<organism evidence="4 5">
    <name type="scientific">Coprinopsis cinerea (strain Okayama-7 / 130 / ATCC MYA-4618 / FGSC 9003)</name>
    <name type="common">Inky cap fungus</name>
    <name type="synonym">Hormographiella aspergillata</name>
    <dbReference type="NCBI Taxonomy" id="240176"/>
    <lineage>
        <taxon>Eukaryota</taxon>
        <taxon>Fungi</taxon>
        <taxon>Dikarya</taxon>
        <taxon>Basidiomycota</taxon>
        <taxon>Agaricomycotina</taxon>
        <taxon>Agaricomycetes</taxon>
        <taxon>Agaricomycetidae</taxon>
        <taxon>Agaricales</taxon>
        <taxon>Agaricineae</taxon>
        <taxon>Psathyrellaceae</taxon>
        <taxon>Coprinopsis</taxon>
    </lineage>
</organism>
<dbReference type="Gene3D" id="3.40.50.300">
    <property type="entry name" value="P-loop containing nucleotide triphosphate hydrolases"/>
    <property type="match status" value="1"/>
</dbReference>